<reference evidence="2 3" key="1">
    <citation type="submission" date="2019-03" db="EMBL/GenBank/DDBJ databases">
        <title>Diversity of the mouse oral microbiome.</title>
        <authorList>
            <person name="Joseph S."/>
            <person name="Aduse-Opoku J."/>
            <person name="Curtis M."/>
            <person name="Wade W."/>
            <person name="Hashim A."/>
        </authorList>
    </citation>
    <scope>NUCLEOTIDE SEQUENCE [LARGE SCALE GENOMIC DNA]</scope>
    <source>
        <strain evidence="2 3">P1012</strain>
    </source>
</reference>
<dbReference type="EMBL" id="SPQB01000010">
    <property type="protein sequence ID" value="TFU33320.1"/>
    <property type="molecule type" value="Genomic_DNA"/>
</dbReference>
<dbReference type="Proteomes" id="UP000298358">
    <property type="component" value="Unassembled WGS sequence"/>
</dbReference>
<dbReference type="AlphaFoldDB" id="A0A4Y9FVQ1"/>
<name>A0A4Y9FVQ1_9MICO</name>
<sequence length="208" mass="23013">MENTTDFPTDHRPLGFWLRAVDGLISREFATAFEGEPIDRRDWMILNALDGSIDSAVAERIRERISRRPKRVVHLAELGWIAAADGHWNLTEEGRGAKERLAAKVDAVRERIAGAVPADDFATTQRTLEAIARELGGDDAEALRFGIRGRRHGFGRQGFGRHGFGHHGEPQDDGHHGRHGHGHGRFGFGPRGSVQYGRGFGPHAHHAC</sequence>
<dbReference type="SUPFAM" id="SSF46785">
    <property type="entry name" value="Winged helix' DNA-binding domain"/>
    <property type="match status" value="1"/>
</dbReference>
<comment type="caution">
    <text evidence="2">The sequence shown here is derived from an EMBL/GenBank/DDBJ whole genome shotgun (WGS) entry which is preliminary data.</text>
</comment>
<accession>A0A4Y9FVQ1</accession>
<dbReference type="InterPro" id="IPR036390">
    <property type="entry name" value="WH_DNA-bd_sf"/>
</dbReference>
<feature type="compositionally biased region" description="Basic and acidic residues" evidence="1">
    <location>
        <begin position="166"/>
        <end position="175"/>
    </location>
</feature>
<protein>
    <recommendedName>
        <fullName evidence="4">MarR family transcriptional regulator</fullName>
    </recommendedName>
</protein>
<dbReference type="OrthoDB" id="3697068at2"/>
<keyword evidence="3" id="KW-1185">Reference proteome</keyword>
<proteinExistence type="predicted"/>
<organism evidence="2 3">
    <name type="scientific">Microbacterium paludicola</name>
    <dbReference type="NCBI Taxonomy" id="300019"/>
    <lineage>
        <taxon>Bacteria</taxon>
        <taxon>Bacillati</taxon>
        <taxon>Actinomycetota</taxon>
        <taxon>Actinomycetes</taxon>
        <taxon>Micrococcales</taxon>
        <taxon>Microbacteriaceae</taxon>
        <taxon>Microbacterium</taxon>
    </lineage>
</organism>
<evidence type="ECO:0000313" key="2">
    <source>
        <dbReference type="EMBL" id="TFU33320.1"/>
    </source>
</evidence>
<evidence type="ECO:0000313" key="3">
    <source>
        <dbReference type="Proteomes" id="UP000298358"/>
    </source>
</evidence>
<dbReference type="InterPro" id="IPR036388">
    <property type="entry name" value="WH-like_DNA-bd_sf"/>
</dbReference>
<gene>
    <name evidence="2" type="ORF">E4U02_06230</name>
</gene>
<feature type="region of interest" description="Disordered" evidence="1">
    <location>
        <begin position="159"/>
        <end position="208"/>
    </location>
</feature>
<dbReference type="RefSeq" id="WP_135113983.1">
    <property type="nucleotide sequence ID" value="NZ_JADGLL010000010.1"/>
</dbReference>
<dbReference type="Gene3D" id="1.10.10.10">
    <property type="entry name" value="Winged helix-like DNA-binding domain superfamily/Winged helix DNA-binding domain"/>
    <property type="match status" value="1"/>
</dbReference>
<evidence type="ECO:0008006" key="4">
    <source>
        <dbReference type="Google" id="ProtNLM"/>
    </source>
</evidence>
<evidence type="ECO:0000256" key="1">
    <source>
        <dbReference type="SAM" id="MobiDB-lite"/>
    </source>
</evidence>